<dbReference type="Gramene" id="OE9A068847T1">
    <property type="protein sequence ID" value="OE9A068847C1"/>
    <property type="gene ID" value="OE9A068847"/>
</dbReference>
<feature type="chain" id="PRO_5035834690" evidence="1">
    <location>
        <begin position="19"/>
        <end position="172"/>
    </location>
</feature>
<organism evidence="2 3">
    <name type="scientific">Olea europaea subsp. europaea</name>
    <dbReference type="NCBI Taxonomy" id="158383"/>
    <lineage>
        <taxon>Eukaryota</taxon>
        <taxon>Viridiplantae</taxon>
        <taxon>Streptophyta</taxon>
        <taxon>Embryophyta</taxon>
        <taxon>Tracheophyta</taxon>
        <taxon>Spermatophyta</taxon>
        <taxon>Magnoliopsida</taxon>
        <taxon>eudicotyledons</taxon>
        <taxon>Gunneridae</taxon>
        <taxon>Pentapetalae</taxon>
        <taxon>asterids</taxon>
        <taxon>lamiids</taxon>
        <taxon>Lamiales</taxon>
        <taxon>Oleaceae</taxon>
        <taxon>Oleeae</taxon>
        <taxon>Olea</taxon>
    </lineage>
</organism>
<proteinExistence type="predicted"/>
<dbReference type="Proteomes" id="UP000594638">
    <property type="component" value="Unassembled WGS sequence"/>
</dbReference>
<keyword evidence="1" id="KW-0732">Signal</keyword>
<comment type="caution">
    <text evidence="2">The sequence shown here is derived from an EMBL/GenBank/DDBJ whole genome shotgun (WGS) entry which is preliminary data.</text>
</comment>
<evidence type="ECO:0000313" key="2">
    <source>
        <dbReference type="EMBL" id="CAA3003109.1"/>
    </source>
</evidence>
<dbReference type="EMBL" id="CACTIH010005916">
    <property type="protein sequence ID" value="CAA3003109.1"/>
    <property type="molecule type" value="Genomic_DNA"/>
</dbReference>
<evidence type="ECO:0000313" key="3">
    <source>
        <dbReference type="Proteomes" id="UP000594638"/>
    </source>
</evidence>
<keyword evidence="3" id="KW-1185">Reference proteome</keyword>
<accession>A0A8S0TDH8</accession>
<evidence type="ECO:0000256" key="1">
    <source>
        <dbReference type="SAM" id="SignalP"/>
    </source>
</evidence>
<sequence length="172" mass="18101">MIDRWILISLSMIQAVMEALHLVGLVRVNKKTTNLSLHHCINTLQTSNEDTTTIGDHIPVTKTPHNNALHRSDLHTVCVAGGGDTLSVADGGDTVSVVDGGDIVSVTEGAPTVIGDPNHSCEATVSVDMSSGGVVVNCFHGAIVVDVFAGVRELENIEREGGERPQIGCGVW</sequence>
<gene>
    <name evidence="2" type="ORF">OLEA9_A068847</name>
</gene>
<reference evidence="2 3" key="1">
    <citation type="submission" date="2019-12" db="EMBL/GenBank/DDBJ databases">
        <authorList>
            <person name="Alioto T."/>
            <person name="Alioto T."/>
            <person name="Gomez Garrido J."/>
        </authorList>
    </citation>
    <scope>NUCLEOTIDE SEQUENCE [LARGE SCALE GENOMIC DNA]</scope>
</reference>
<feature type="signal peptide" evidence="1">
    <location>
        <begin position="1"/>
        <end position="18"/>
    </location>
</feature>
<name>A0A8S0TDH8_OLEEU</name>
<protein>
    <submittedName>
        <fullName evidence="2">Uncharacterized protein</fullName>
    </submittedName>
</protein>
<dbReference type="AlphaFoldDB" id="A0A8S0TDH8"/>